<evidence type="ECO:0000313" key="5">
    <source>
        <dbReference type="Proteomes" id="UP001187192"/>
    </source>
</evidence>
<dbReference type="Proteomes" id="UP001187192">
    <property type="component" value="Unassembled WGS sequence"/>
</dbReference>
<feature type="region of interest" description="Disordered" evidence="2">
    <location>
        <begin position="656"/>
        <end position="692"/>
    </location>
</feature>
<comment type="caution">
    <text evidence="4">The sequence shown here is derived from an EMBL/GenBank/DDBJ whole genome shotgun (WGS) entry which is preliminary data.</text>
</comment>
<keyword evidence="1" id="KW-0175">Coiled coil</keyword>
<evidence type="ECO:0000256" key="1">
    <source>
        <dbReference type="SAM" id="Coils"/>
    </source>
</evidence>
<organism evidence="4 5">
    <name type="scientific">Ficus carica</name>
    <name type="common">Common fig</name>
    <dbReference type="NCBI Taxonomy" id="3494"/>
    <lineage>
        <taxon>Eukaryota</taxon>
        <taxon>Viridiplantae</taxon>
        <taxon>Streptophyta</taxon>
        <taxon>Embryophyta</taxon>
        <taxon>Tracheophyta</taxon>
        <taxon>Spermatophyta</taxon>
        <taxon>Magnoliopsida</taxon>
        <taxon>eudicotyledons</taxon>
        <taxon>Gunneridae</taxon>
        <taxon>Pentapetalae</taxon>
        <taxon>rosids</taxon>
        <taxon>fabids</taxon>
        <taxon>Rosales</taxon>
        <taxon>Moraceae</taxon>
        <taxon>Ficeae</taxon>
        <taxon>Ficus</taxon>
    </lineage>
</organism>
<feature type="region of interest" description="Disordered" evidence="2">
    <location>
        <begin position="571"/>
        <end position="634"/>
    </location>
</feature>
<feature type="region of interest" description="Disordered" evidence="2">
    <location>
        <begin position="770"/>
        <end position="817"/>
    </location>
</feature>
<proteinExistence type="predicted"/>
<dbReference type="InterPro" id="IPR008984">
    <property type="entry name" value="SMAD_FHA_dom_sf"/>
</dbReference>
<dbReference type="EMBL" id="BTGU01000015">
    <property type="protein sequence ID" value="GMN43044.1"/>
    <property type="molecule type" value="Genomic_DNA"/>
</dbReference>
<protein>
    <recommendedName>
        <fullName evidence="3">FHA domain-containing protein</fullName>
    </recommendedName>
</protein>
<feature type="coiled-coil region" evidence="1">
    <location>
        <begin position="327"/>
        <end position="552"/>
    </location>
</feature>
<dbReference type="Pfam" id="PF00498">
    <property type="entry name" value="FHA"/>
    <property type="match status" value="1"/>
</dbReference>
<evidence type="ECO:0000259" key="3">
    <source>
        <dbReference type="PROSITE" id="PS50006"/>
    </source>
</evidence>
<dbReference type="PROSITE" id="PS50006">
    <property type="entry name" value="FHA_DOMAIN"/>
    <property type="match status" value="1"/>
</dbReference>
<feature type="region of interest" description="Disordered" evidence="2">
    <location>
        <begin position="835"/>
        <end position="908"/>
    </location>
</feature>
<dbReference type="SUPFAM" id="SSF49879">
    <property type="entry name" value="SMAD/FHA domain"/>
    <property type="match status" value="1"/>
</dbReference>
<reference evidence="4" key="1">
    <citation type="submission" date="2023-07" db="EMBL/GenBank/DDBJ databases">
        <title>draft genome sequence of fig (Ficus carica).</title>
        <authorList>
            <person name="Takahashi T."/>
            <person name="Nishimura K."/>
        </authorList>
    </citation>
    <scope>NUCLEOTIDE SEQUENCE</scope>
</reference>
<name>A0AA88DI15_FICCA</name>
<dbReference type="InterPro" id="IPR000253">
    <property type="entry name" value="FHA_dom"/>
</dbReference>
<sequence>MADLDNEKSPASAPSPPQVPALQSDSASGIYPKRSPADIETAKDTIASLAHKVSSQPLQNYDPHVWGVLTAISDNARKRPQGINLILTSDEHCIGRLVDDSRFQIESYSVSANHCVIFRKKVANGDEKESSNSKTVVFLKDTSTNGTYINWKRATKGSLEEVRHGDIISLAAPPQHGNKIAFIFVYREVLTPASKGDAVPKRKAEELVTENKRPKGIGLGAPEGPISLDDFRSLQRSNTDLRKQLENQVITIDKLQNENRAVIERHENEMKEMKESISKSYADKLEELHHMIEVKQSELVEVNRISAEQKHAIEDLNERLSASIQSCNEANEIMNSQKASIAELKERLDEEREQRRQEREKAATDLKSAVQRALSEAQEEIKRSSDAALRREREQQEVINKLQESERDGCLLVETLRSKLEDTRQKLVISENKVRQLETQVCEVQLATESRKKRVEELELETKKLRKELESEKAAREEAWAKVSALELEINAAMRDLDFERRRLKGARERIMLRETQLRAFYSTTEEISVLFVKQQEQLKAMQRTLEDEENYDNTSIDVDLNLPTRDINRSRGREEQATDHPTNSISKAGSGARRFDKIQVETSSDEASATEKHDCGIGSQDGRQNTQEAEEFTSAADNNVKCGFGSDIDGVGTAPVGDGDDIGTEQIGTEQIGTEQVPETESPGISGYQNVDPNKSGNFQGDTMQLDEEALQETDERAQMSCQGETLRNSESSSPLENLKDMEDTEAVGTIRTADLLASEVAGSWACSTAPSVHGDNDSPARDENDGAVAALHDSNLQVAESQSNPSSEATLMRRNHERQALCEMIGIVAPDLKEQFGGGMSGGNDQNGGSDSDTESCSDNDEDKRVDTKGGSISDAETVGSDQDDENRKLDDAMDEDEATKEDSLE</sequence>
<feature type="compositionally biased region" description="Basic and acidic residues" evidence="2">
    <location>
        <begin position="776"/>
        <end position="786"/>
    </location>
</feature>
<dbReference type="Gene3D" id="2.60.200.20">
    <property type="match status" value="1"/>
</dbReference>
<accession>A0AA88DI15</accession>
<feature type="compositionally biased region" description="Polar residues" evidence="2">
    <location>
        <begin position="796"/>
        <end position="811"/>
    </location>
</feature>
<dbReference type="PANTHER" id="PTHR47458">
    <property type="entry name" value="SMAD/FHA DOMAIN-CONTAINING PROTEIN"/>
    <property type="match status" value="1"/>
</dbReference>
<gene>
    <name evidence="4" type="ORF">TIFTF001_012247</name>
</gene>
<feature type="region of interest" description="Disordered" evidence="2">
    <location>
        <begin position="1"/>
        <end position="37"/>
    </location>
</feature>
<feature type="coiled-coil region" evidence="1">
    <location>
        <begin position="238"/>
        <end position="283"/>
    </location>
</feature>
<dbReference type="AlphaFoldDB" id="A0AA88DI15"/>
<dbReference type="SMART" id="SM00240">
    <property type="entry name" value="FHA"/>
    <property type="match status" value="1"/>
</dbReference>
<feature type="domain" description="FHA" evidence="3">
    <location>
        <begin position="92"/>
        <end position="154"/>
    </location>
</feature>
<feature type="compositionally biased region" description="Gly residues" evidence="2">
    <location>
        <begin position="838"/>
        <end position="848"/>
    </location>
</feature>
<dbReference type="PANTHER" id="PTHR47458:SF1">
    <property type="entry name" value="SMAD_FHA DOMAIN-CONTAINING PROTEIN"/>
    <property type="match status" value="1"/>
</dbReference>
<evidence type="ECO:0000313" key="4">
    <source>
        <dbReference type="EMBL" id="GMN43044.1"/>
    </source>
</evidence>
<evidence type="ECO:0000256" key="2">
    <source>
        <dbReference type="SAM" id="MobiDB-lite"/>
    </source>
</evidence>
<feature type="compositionally biased region" description="Acidic residues" evidence="2">
    <location>
        <begin position="854"/>
        <end position="863"/>
    </location>
</feature>
<feature type="compositionally biased region" description="Polar residues" evidence="2">
    <location>
        <begin position="667"/>
        <end position="680"/>
    </location>
</feature>
<keyword evidence="5" id="KW-1185">Reference proteome</keyword>